<dbReference type="InterPro" id="IPR036108">
    <property type="entry name" value="4pyrrol_syn_uPrphyn_synt_sf"/>
</dbReference>
<evidence type="ECO:0000256" key="9">
    <source>
        <dbReference type="RuleBase" id="RU366031"/>
    </source>
</evidence>
<accession>A0A7S8C2N2</accession>
<dbReference type="RefSeq" id="WP_213163474.1">
    <property type="nucleotide sequence ID" value="NZ_CP058214.1"/>
</dbReference>
<evidence type="ECO:0000313" key="11">
    <source>
        <dbReference type="EMBL" id="QPC42243.1"/>
    </source>
</evidence>
<comment type="similarity">
    <text evidence="2 9">Belongs to the uroporphyrinogen-III synthase family.</text>
</comment>
<comment type="pathway">
    <text evidence="1 9">Porphyrin-containing compound metabolism; protoporphyrin-IX biosynthesis; coproporphyrinogen-III from 5-aminolevulinate: step 3/4.</text>
</comment>
<evidence type="ECO:0000256" key="4">
    <source>
        <dbReference type="ARBA" id="ARBA00023239"/>
    </source>
</evidence>
<dbReference type="AlphaFoldDB" id="A0A7S8C2N2"/>
<comment type="function">
    <text evidence="6 9">Catalyzes cyclization of the linear tetrapyrrole, hydroxymethylbilane, to the macrocyclic uroporphyrinogen III.</text>
</comment>
<keyword evidence="4 9" id="KW-0456">Lyase</keyword>
<evidence type="ECO:0000256" key="8">
    <source>
        <dbReference type="ARBA" id="ARBA00048617"/>
    </source>
</evidence>
<dbReference type="GO" id="GO:0006780">
    <property type="term" value="P:uroporphyrinogen III biosynthetic process"/>
    <property type="evidence" value="ECO:0007669"/>
    <property type="project" value="UniProtKB-UniRule"/>
</dbReference>
<dbReference type="Pfam" id="PF02602">
    <property type="entry name" value="HEM4"/>
    <property type="match status" value="1"/>
</dbReference>
<evidence type="ECO:0000256" key="1">
    <source>
        <dbReference type="ARBA" id="ARBA00004772"/>
    </source>
</evidence>
<evidence type="ECO:0000256" key="5">
    <source>
        <dbReference type="ARBA" id="ARBA00023244"/>
    </source>
</evidence>
<evidence type="ECO:0000256" key="7">
    <source>
        <dbReference type="ARBA" id="ARBA00040167"/>
    </source>
</evidence>
<dbReference type="PANTHER" id="PTHR38042">
    <property type="entry name" value="UROPORPHYRINOGEN-III SYNTHASE, CHLOROPLASTIC"/>
    <property type="match status" value="1"/>
</dbReference>
<dbReference type="GO" id="GO:0004852">
    <property type="term" value="F:uroporphyrinogen-III synthase activity"/>
    <property type="evidence" value="ECO:0007669"/>
    <property type="project" value="UniProtKB-UniRule"/>
</dbReference>
<dbReference type="SUPFAM" id="SSF69618">
    <property type="entry name" value="HemD-like"/>
    <property type="match status" value="1"/>
</dbReference>
<dbReference type="EC" id="4.2.1.75" evidence="3 9"/>
<dbReference type="UniPathway" id="UPA00251">
    <property type="reaction ID" value="UER00320"/>
</dbReference>
<comment type="catalytic activity">
    <reaction evidence="8 9">
        <text>hydroxymethylbilane = uroporphyrinogen III + H2O</text>
        <dbReference type="Rhea" id="RHEA:18965"/>
        <dbReference type="ChEBI" id="CHEBI:15377"/>
        <dbReference type="ChEBI" id="CHEBI:57308"/>
        <dbReference type="ChEBI" id="CHEBI:57845"/>
        <dbReference type="EC" id="4.2.1.75"/>
    </reaction>
</comment>
<evidence type="ECO:0000313" key="12">
    <source>
        <dbReference type="Proteomes" id="UP000593594"/>
    </source>
</evidence>
<name>A0A7S8C2N2_9HYPH</name>
<dbReference type="InterPro" id="IPR039793">
    <property type="entry name" value="UROS/Hem4"/>
</dbReference>
<reference evidence="11 12" key="1">
    <citation type="submission" date="2020-06" db="EMBL/GenBank/DDBJ databases">
        <title>Genome sequence of 2 isolates from Red Sea Mangroves.</title>
        <authorList>
            <person name="Sefrji F."/>
            <person name="Michoud G."/>
            <person name="Merlino G."/>
            <person name="Daffonchio D."/>
        </authorList>
    </citation>
    <scope>NUCLEOTIDE SEQUENCE [LARGE SCALE GENOMIC DNA]</scope>
    <source>
        <strain evidence="11 12">R1DC25</strain>
    </source>
</reference>
<dbReference type="KEGG" id="kmn:HW532_05715"/>
<dbReference type="EMBL" id="CP058214">
    <property type="protein sequence ID" value="QPC42243.1"/>
    <property type="molecule type" value="Genomic_DNA"/>
</dbReference>
<dbReference type="PANTHER" id="PTHR38042:SF1">
    <property type="entry name" value="UROPORPHYRINOGEN-III SYNTHASE, CHLOROPLASTIC"/>
    <property type="match status" value="1"/>
</dbReference>
<keyword evidence="12" id="KW-1185">Reference proteome</keyword>
<evidence type="ECO:0000256" key="6">
    <source>
        <dbReference type="ARBA" id="ARBA00037589"/>
    </source>
</evidence>
<keyword evidence="5 9" id="KW-0627">Porphyrin biosynthesis</keyword>
<dbReference type="GO" id="GO:0006782">
    <property type="term" value="P:protoporphyrinogen IX biosynthetic process"/>
    <property type="evidence" value="ECO:0007669"/>
    <property type="project" value="UniProtKB-UniRule"/>
</dbReference>
<dbReference type="Proteomes" id="UP000593594">
    <property type="component" value="Chromosome"/>
</dbReference>
<dbReference type="Gene3D" id="3.40.50.10090">
    <property type="match status" value="2"/>
</dbReference>
<sequence>MELLVTRPRDDSEALREDLKARGHRVVLEPLLTICPRTGAVLPQGSFQAVIVTSANAVRALAAHGEADALRDTPMLTVGKASAEAALTAGFTDVESAAGDADALLTLVMQRLDPEGERVLYVTGSTVARDLKALMAERGFTVERAILYDARPAASLSEGLRERLAGGRIDGVLLFSPRTARIWAGLIRSAGLVGSLGAVRHFCLSQAVRDALDEEIGRADIISSVAEMPDMQAMMNLIGEFDRGRDG</sequence>
<evidence type="ECO:0000259" key="10">
    <source>
        <dbReference type="Pfam" id="PF02602"/>
    </source>
</evidence>
<proteinExistence type="inferred from homology"/>
<dbReference type="CDD" id="cd06578">
    <property type="entry name" value="HemD"/>
    <property type="match status" value="1"/>
</dbReference>
<feature type="domain" description="Tetrapyrrole biosynthesis uroporphyrinogen III synthase" evidence="10">
    <location>
        <begin position="14"/>
        <end position="231"/>
    </location>
</feature>
<gene>
    <name evidence="11" type="ORF">HW532_05715</name>
</gene>
<protein>
    <recommendedName>
        <fullName evidence="7 9">Uroporphyrinogen-III synthase</fullName>
        <ecNumber evidence="3 9">4.2.1.75</ecNumber>
    </recommendedName>
</protein>
<evidence type="ECO:0000256" key="3">
    <source>
        <dbReference type="ARBA" id="ARBA00013109"/>
    </source>
</evidence>
<organism evidence="11 12">
    <name type="scientific">Kaustia mangrovi</name>
    <dbReference type="NCBI Taxonomy" id="2593653"/>
    <lineage>
        <taxon>Bacteria</taxon>
        <taxon>Pseudomonadati</taxon>
        <taxon>Pseudomonadota</taxon>
        <taxon>Alphaproteobacteria</taxon>
        <taxon>Hyphomicrobiales</taxon>
        <taxon>Parvibaculaceae</taxon>
        <taxon>Kaustia</taxon>
    </lineage>
</organism>
<evidence type="ECO:0000256" key="2">
    <source>
        <dbReference type="ARBA" id="ARBA00008133"/>
    </source>
</evidence>
<dbReference type="InterPro" id="IPR003754">
    <property type="entry name" value="4pyrrol_synth_uPrphyn_synth"/>
</dbReference>